<dbReference type="STRING" id="454171.CP488_02520"/>
<dbReference type="RefSeq" id="WP_016482925.1">
    <property type="nucleotide sequence ID" value="NC_021487.1"/>
</dbReference>
<dbReference type="SUPFAM" id="SSF82657">
    <property type="entry name" value="BolA-like"/>
    <property type="match status" value="1"/>
</dbReference>
<dbReference type="InterPro" id="IPR036065">
    <property type="entry name" value="BolA-like_sf"/>
</dbReference>
<sequence length="108" mass="12130">MTTEAGHGYQQAQLEDLAKRICGHIQSEWAAFNTQVFYRLHTDKYIDVTVISSLFEGQMGPEREGALWQLLAPFSPQELLHLTGCLLLTPSEAQRLAIERPTSTKGEL</sequence>
<dbReference type="Proteomes" id="UP000014227">
    <property type="component" value="Chromosome I"/>
</dbReference>
<accession>S0EUN6</accession>
<dbReference type="InParanoid" id="S0EUN6"/>
<evidence type="ECO:0000313" key="1">
    <source>
        <dbReference type="EMBL" id="CCW35392.1"/>
    </source>
</evidence>
<dbReference type="KEGG" id="ccz:CCALI_01576"/>
<name>S0EUN6_CHTCT</name>
<keyword evidence="2" id="KW-1185">Reference proteome</keyword>
<protein>
    <submittedName>
        <fullName evidence="1">Uncharacterized protein</fullName>
    </submittedName>
</protein>
<dbReference type="EMBL" id="HF951689">
    <property type="protein sequence ID" value="CCW35392.1"/>
    <property type="molecule type" value="Genomic_DNA"/>
</dbReference>
<dbReference type="HOGENOM" id="CLU_2192343_0_0_0"/>
<evidence type="ECO:0000313" key="2">
    <source>
        <dbReference type="Proteomes" id="UP000014227"/>
    </source>
</evidence>
<reference evidence="2" key="1">
    <citation type="submission" date="2013-03" db="EMBL/GenBank/DDBJ databases">
        <title>Genome sequence of Chthonomonas calidirosea, the first sequenced genome from the Armatimonadetes phylum (formally candidate division OP10).</title>
        <authorList>
            <person name="Lee K.C.Y."/>
            <person name="Morgan X.C."/>
            <person name="Dunfield P.F."/>
            <person name="Tamas I."/>
            <person name="Houghton K.M."/>
            <person name="Vyssotski M."/>
            <person name="Ryan J.L.J."/>
            <person name="Lagutin K."/>
            <person name="McDonald I.R."/>
            <person name="Stott M.B."/>
        </authorList>
    </citation>
    <scope>NUCLEOTIDE SEQUENCE [LARGE SCALE GENOMIC DNA]</scope>
    <source>
        <strain evidence="2">DSM 23976 / ICMP 18418 / T49</strain>
    </source>
</reference>
<dbReference type="PATRIC" id="fig|1303518.3.peg.1616"/>
<gene>
    <name evidence="1" type="ORF">CCALI_01576</name>
</gene>
<proteinExistence type="predicted"/>
<organism evidence="1 2">
    <name type="scientific">Chthonomonas calidirosea (strain DSM 23976 / ICMP 18418 / T49)</name>
    <dbReference type="NCBI Taxonomy" id="1303518"/>
    <lineage>
        <taxon>Bacteria</taxon>
        <taxon>Bacillati</taxon>
        <taxon>Armatimonadota</taxon>
        <taxon>Chthonomonadia</taxon>
        <taxon>Chthonomonadales</taxon>
        <taxon>Chthonomonadaceae</taxon>
        <taxon>Chthonomonas</taxon>
    </lineage>
</organism>
<dbReference type="AlphaFoldDB" id="S0EUN6"/>